<accession>A0A6L9QH03</accession>
<organism evidence="1 2">
    <name type="scientific">Actinomadura bangladeshensis</name>
    <dbReference type="NCBI Taxonomy" id="453573"/>
    <lineage>
        <taxon>Bacteria</taxon>
        <taxon>Bacillati</taxon>
        <taxon>Actinomycetota</taxon>
        <taxon>Actinomycetes</taxon>
        <taxon>Streptosporangiales</taxon>
        <taxon>Thermomonosporaceae</taxon>
        <taxon>Actinomadura</taxon>
    </lineage>
</organism>
<comment type="caution">
    <text evidence="1">The sequence shown here is derived from an EMBL/GenBank/DDBJ whole genome shotgun (WGS) entry which is preliminary data.</text>
</comment>
<sequence length="72" mass="8216">MDGWAEGRDAVMPCSSCARSVELAAWEWADDYFALGYLGFTFWNWPPFRAEFVEEFGRRLGGHRVVLLAGKL</sequence>
<dbReference type="AlphaFoldDB" id="A0A6L9QH03"/>
<dbReference type="RefSeq" id="WP_163056816.1">
    <property type="nucleotide sequence ID" value="NZ_JAAGLI010000385.1"/>
</dbReference>
<name>A0A6L9QH03_9ACTN</name>
<dbReference type="EMBL" id="JAAGLI010000385">
    <property type="protein sequence ID" value="NEA23963.1"/>
    <property type="molecule type" value="Genomic_DNA"/>
</dbReference>
<protein>
    <submittedName>
        <fullName evidence="1">Uncharacterized protein</fullName>
    </submittedName>
</protein>
<evidence type="ECO:0000313" key="2">
    <source>
        <dbReference type="Proteomes" id="UP000475532"/>
    </source>
</evidence>
<proteinExistence type="predicted"/>
<evidence type="ECO:0000313" key="1">
    <source>
        <dbReference type="EMBL" id="NEA23963.1"/>
    </source>
</evidence>
<dbReference type="Proteomes" id="UP000475532">
    <property type="component" value="Unassembled WGS sequence"/>
</dbReference>
<reference evidence="1 2" key="1">
    <citation type="submission" date="2020-01" db="EMBL/GenBank/DDBJ databases">
        <title>Insect and environment-associated Actinomycetes.</title>
        <authorList>
            <person name="Currrie C."/>
            <person name="Chevrette M."/>
            <person name="Carlson C."/>
            <person name="Stubbendieck R."/>
            <person name="Wendt-Pienkowski E."/>
        </authorList>
    </citation>
    <scope>NUCLEOTIDE SEQUENCE [LARGE SCALE GENOMIC DNA]</scope>
    <source>
        <strain evidence="1 2">SID10258</strain>
    </source>
</reference>
<gene>
    <name evidence="1" type="ORF">G3I70_15920</name>
</gene>